<sequence>MKIKFMLKRATILTVFVFTLSALSPLTSFAEPNQVKDPVLEGVLASETVEGIDTTVKLDDSVLSKSFDLEEEVMNLPSINEMTNKEKKLFYQIVDEQTELSGVDEKELFKEAIVDFFDENSETYQDLTGVQSELEKEMESLDNNQNDFSDNQFATIKNTFSDMIGIKETQAAWKIGLSVRVTGAIINTAIGIAVGGGVGAIQSFIISKGKKEAQKIFTRTVTSKLKAWGAKHLATAVGVSVAFALNYLDIGTQIAKQLDKRDKRPNNGWVDIY</sequence>
<dbReference type="Proteomes" id="UP000517315">
    <property type="component" value="Unassembled WGS sequence"/>
</dbReference>
<evidence type="ECO:0008006" key="5">
    <source>
        <dbReference type="Google" id="ProtNLM"/>
    </source>
</evidence>
<proteinExistence type="predicted"/>
<name>A0ABR6B6Q7_9BACI</name>
<gene>
    <name evidence="3" type="ORF">HNP39_003274</name>
</gene>
<evidence type="ECO:0000256" key="1">
    <source>
        <dbReference type="SAM" id="Coils"/>
    </source>
</evidence>
<evidence type="ECO:0000313" key="4">
    <source>
        <dbReference type="Proteomes" id="UP000517315"/>
    </source>
</evidence>
<organism evidence="3 4">
    <name type="scientific">Bacillus aerius</name>
    <dbReference type="NCBI Taxonomy" id="293388"/>
    <lineage>
        <taxon>Bacteria</taxon>
        <taxon>Bacillati</taxon>
        <taxon>Bacillota</taxon>
        <taxon>Bacilli</taxon>
        <taxon>Bacillales</taxon>
        <taxon>Bacillaceae</taxon>
        <taxon>Bacillus</taxon>
    </lineage>
</organism>
<keyword evidence="4" id="KW-1185">Reference proteome</keyword>
<feature type="coiled-coil region" evidence="1">
    <location>
        <begin position="124"/>
        <end position="151"/>
    </location>
</feature>
<dbReference type="EMBL" id="JACJIG010000004">
    <property type="protein sequence ID" value="MBA8919518.1"/>
    <property type="molecule type" value="Genomic_DNA"/>
</dbReference>
<comment type="caution">
    <text evidence="3">The sequence shown here is derived from an EMBL/GenBank/DDBJ whole genome shotgun (WGS) entry which is preliminary data.</text>
</comment>
<protein>
    <recommendedName>
        <fullName evidence="5">Secreted protein</fullName>
    </recommendedName>
</protein>
<dbReference type="RefSeq" id="WP_008359091.1">
    <property type="nucleotide sequence ID" value="NZ_JACJIG010000004.1"/>
</dbReference>
<keyword evidence="1" id="KW-0175">Coiled coil</keyword>
<evidence type="ECO:0000256" key="2">
    <source>
        <dbReference type="SAM" id="SignalP"/>
    </source>
</evidence>
<feature type="chain" id="PRO_5046894205" description="Secreted protein" evidence="2">
    <location>
        <begin position="31"/>
        <end position="273"/>
    </location>
</feature>
<evidence type="ECO:0000313" key="3">
    <source>
        <dbReference type="EMBL" id="MBA8919518.1"/>
    </source>
</evidence>
<reference evidence="3 4" key="1">
    <citation type="submission" date="2020-08" db="EMBL/GenBank/DDBJ databases">
        <title>Functional genomics of gut bacteria from endangered species of beetles.</title>
        <authorList>
            <person name="Carlos-Shanley C."/>
        </authorList>
    </citation>
    <scope>NUCLEOTIDE SEQUENCE [LARGE SCALE GENOMIC DNA]</scope>
    <source>
        <strain evidence="3 4">S00152</strain>
    </source>
</reference>
<feature type="signal peptide" evidence="2">
    <location>
        <begin position="1"/>
        <end position="30"/>
    </location>
</feature>
<keyword evidence="2" id="KW-0732">Signal</keyword>
<accession>A0ABR6B6Q7</accession>